<proteinExistence type="inferred from homology"/>
<protein>
    <submittedName>
        <fullName evidence="10">SusC/RagA family TonB-linked outer membrane protein</fullName>
    </submittedName>
</protein>
<evidence type="ECO:0000256" key="2">
    <source>
        <dbReference type="ARBA" id="ARBA00022448"/>
    </source>
</evidence>
<keyword evidence="6 7" id="KW-0998">Cell outer membrane</keyword>
<dbReference type="InterPro" id="IPR039426">
    <property type="entry name" value="TonB-dep_rcpt-like"/>
</dbReference>
<evidence type="ECO:0000256" key="1">
    <source>
        <dbReference type="ARBA" id="ARBA00004571"/>
    </source>
</evidence>
<gene>
    <name evidence="10" type="ORF">DLD77_08535</name>
</gene>
<dbReference type="InterPro" id="IPR012910">
    <property type="entry name" value="Plug_dom"/>
</dbReference>
<evidence type="ECO:0000259" key="9">
    <source>
        <dbReference type="Pfam" id="PF07715"/>
    </source>
</evidence>
<evidence type="ECO:0000256" key="3">
    <source>
        <dbReference type="ARBA" id="ARBA00022452"/>
    </source>
</evidence>
<keyword evidence="2 7" id="KW-0813">Transport</keyword>
<dbReference type="InterPro" id="IPR037066">
    <property type="entry name" value="Plug_dom_sf"/>
</dbReference>
<dbReference type="InterPro" id="IPR023996">
    <property type="entry name" value="TonB-dep_OMP_SusC/RagA"/>
</dbReference>
<dbReference type="Gene3D" id="2.170.130.10">
    <property type="entry name" value="TonB-dependent receptor, plug domain"/>
    <property type="match status" value="1"/>
</dbReference>
<keyword evidence="3 7" id="KW-1134">Transmembrane beta strand</keyword>
<dbReference type="InterPro" id="IPR036942">
    <property type="entry name" value="Beta-barrel_TonB_sf"/>
</dbReference>
<evidence type="ECO:0000256" key="5">
    <source>
        <dbReference type="ARBA" id="ARBA00023136"/>
    </source>
</evidence>
<dbReference type="EMBL" id="CP029600">
    <property type="protein sequence ID" value="AWO01741.1"/>
    <property type="molecule type" value="Genomic_DNA"/>
</dbReference>
<name>A0ABM6WCL6_9BACT</name>
<feature type="signal peptide" evidence="8">
    <location>
        <begin position="1"/>
        <end position="23"/>
    </location>
</feature>
<feature type="domain" description="TonB-dependent receptor plug" evidence="9">
    <location>
        <begin position="53"/>
        <end position="160"/>
    </location>
</feature>
<dbReference type="SUPFAM" id="SSF56935">
    <property type="entry name" value="Porins"/>
    <property type="match status" value="1"/>
</dbReference>
<dbReference type="Gene3D" id="2.40.170.20">
    <property type="entry name" value="TonB-dependent receptor, beta-barrel domain"/>
    <property type="match status" value="1"/>
</dbReference>
<accession>A0ABM6WCL6</accession>
<comment type="similarity">
    <text evidence="7">Belongs to the TonB-dependent receptor family.</text>
</comment>
<dbReference type="PROSITE" id="PS52016">
    <property type="entry name" value="TONB_DEPENDENT_REC_3"/>
    <property type="match status" value="1"/>
</dbReference>
<dbReference type="Pfam" id="PF07715">
    <property type="entry name" value="Plug"/>
    <property type="match status" value="1"/>
</dbReference>
<feature type="chain" id="PRO_5045272018" evidence="8">
    <location>
        <begin position="24"/>
        <end position="950"/>
    </location>
</feature>
<organism evidence="10 11">
    <name type="scientific">Chitinophaga alhagiae</name>
    <dbReference type="NCBI Taxonomy" id="2203219"/>
    <lineage>
        <taxon>Bacteria</taxon>
        <taxon>Pseudomonadati</taxon>
        <taxon>Bacteroidota</taxon>
        <taxon>Chitinophagia</taxon>
        <taxon>Chitinophagales</taxon>
        <taxon>Chitinophagaceae</taxon>
        <taxon>Chitinophaga</taxon>
    </lineage>
</organism>
<keyword evidence="11" id="KW-1185">Reference proteome</keyword>
<keyword evidence="4 7" id="KW-0812">Transmembrane</keyword>
<evidence type="ECO:0000313" key="11">
    <source>
        <dbReference type="Proteomes" id="UP000246099"/>
    </source>
</evidence>
<evidence type="ECO:0000256" key="4">
    <source>
        <dbReference type="ARBA" id="ARBA00022692"/>
    </source>
</evidence>
<dbReference type="Proteomes" id="UP000246099">
    <property type="component" value="Chromosome"/>
</dbReference>
<evidence type="ECO:0000313" key="10">
    <source>
        <dbReference type="EMBL" id="AWO01741.1"/>
    </source>
</evidence>
<sequence length="950" mass="104311">MYYSMKHALILWLSASISIPAIAQQPVPADTSEKAARLLDEVVITGYNTATRKQYTGAVTIISGNQLGRMPMASFDQQLQGLAPGLLVTSSTGQPGAPAKVLIRGQANIGGITAPLYVVDGIAVESGVFMSMNPADFASVSVLRDANATALYGARGANGVILITTKRGKAGPVRLSFNTRHGVSMPTRGRFDMMNTAERLQFEEEVGLETGGRTLGPGWRFSASNPANANLAPAVKERYAAILDSLRGINTNWRDMFLRSSAPFHEYELSAAGGTENVRFYSSGNYLKQAGIALRSGLERYSFRTNLDFNAKNFTAAINTAIGYSNNDYIESENLTNVGNPVAAAFYGLPYEQPYVNGVLMHSGNKSKLGGAYDTREGSDALERMENTSYRVNQLKGLINTAMRYNFTSSLYATANFGMDYRENVDTRTVTPGSYSAATTPGGQGLHREEMTRYYQFTATTGLNYSRYFNQLHHFTAGAFYEFNRMKTSSMRVTGYGITPGLSGTLSGVTQGSALNGFIPQIGGGKSGLAMASWIGLARYSYADKYMLNITYRRDGSSTVPEQNRWKSFYSIGAGYDMSRENFMQPLSWLNTLRLRATYGTAASPFPGNFAYTAGYGAARYDGSPAIVPVSPGNDTYDWEYTKIGNAGIDVAMFDNRLRLVADWYNRLTEGVFVEEQLSQTSGFSSRLNNAGTIRNRGIEIDLSGDIVRNNEFTWYAGITLTYNKNKIISLGKTTEFTQGTNLFRTGLPINTHYVMKWAGVDPATGKPQYYNRDGSITNVNSPAQSVAEFGTSDPSCFGGFTTGARWKGFSLDVLFTYMQDLYRYSSEEFYTLNSNGNAASNQSRKWLTRWRKPGDVTNQPKFSEPFGFSSREIQNASFVRLRNLQLAYTFPAKLLKGVRILQGATVYVQGQNLLTFTGWNGLDPEDTNNTALFEYPAARTITAGASIQF</sequence>
<dbReference type="InterPro" id="IPR023997">
    <property type="entry name" value="TonB-dep_OMP_SusC/RagA_CS"/>
</dbReference>
<keyword evidence="8" id="KW-0732">Signal</keyword>
<keyword evidence="5 7" id="KW-0472">Membrane</keyword>
<evidence type="ECO:0000256" key="8">
    <source>
        <dbReference type="SAM" id="SignalP"/>
    </source>
</evidence>
<reference evidence="10 11" key="1">
    <citation type="submission" date="2018-05" db="EMBL/GenBank/DDBJ databases">
        <title>Chitinophaga sp. nov., isolated from rhizosphere soil of Alhagi.</title>
        <authorList>
            <person name="Liu Y."/>
        </authorList>
    </citation>
    <scope>NUCLEOTIDE SEQUENCE [LARGE SCALE GENOMIC DNA]</scope>
    <source>
        <strain evidence="10 11">T22</strain>
    </source>
</reference>
<comment type="subcellular location">
    <subcellularLocation>
        <location evidence="1 7">Cell outer membrane</location>
        <topology evidence="1 7">Multi-pass membrane protein</topology>
    </subcellularLocation>
</comment>
<evidence type="ECO:0000256" key="6">
    <source>
        <dbReference type="ARBA" id="ARBA00023237"/>
    </source>
</evidence>
<dbReference type="NCBIfam" id="TIGR04057">
    <property type="entry name" value="SusC_RagA_signa"/>
    <property type="match status" value="1"/>
</dbReference>
<evidence type="ECO:0000256" key="7">
    <source>
        <dbReference type="PROSITE-ProRule" id="PRU01360"/>
    </source>
</evidence>
<dbReference type="NCBIfam" id="TIGR04056">
    <property type="entry name" value="OMP_RagA_SusC"/>
    <property type="match status" value="1"/>
</dbReference>